<dbReference type="EMBL" id="JBEPML010000002">
    <property type="protein sequence ID" value="MET3790643.1"/>
    <property type="molecule type" value="Genomic_DNA"/>
</dbReference>
<proteinExistence type="predicted"/>
<sequence>MIKRIQIALHRAICFLYGQSPNDWHEIRSSKNGPVMRRISRDGLDWEYRPMTEEETRDFLTDWAIK</sequence>
<protein>
    <submittedName>
        <fullName evidence="1">Uncharacterized protein</fullName>
    </submittedName>
</protein>
<dbReference type="RefSeq" id="WP_354192825.1">
    <property type="nucleotide sequence ID" value="NZ_JBEPML010000002.1"/>
</dbReference>
<reference evidence="1 2" key="1">
    <citation type="submission" date="2024-06" db="EMBL/GenBank/DDBJ databases">
        <title>Genomic Encyclopedia of Type Strains, Phase IV (KMG-IV): sequencing the most valuable type-strain genomes for metagenomic binning, comparative biology and taxonomic classification.</title>
        <authorList>
            <person name="Goeker M."/>
        </authorList>
    </citation>
    <scope>NUCLEOTIDE SEQUENCE [LARGE SCALE GENOMIC DNA]</scope>
    <source>
        <strain evidence="1 2">DSM 27865</strain>
    </source>
</reference>
<gene>
    <name evidence="1" type="ORF">ABID37_000834</name>
</gene>
<evidence type="ECO:0000313" key="2">
    <source>
        <dbReference type="Proteomes" id="UP001549076"/>
    </source>
</evidence>
<comment type="caution">
    <text evidence="1">The sequence shown here is derived from an EMBL/GenBank/DDBJ whole genome shotgun (WGS) entry which is preliminary data.</text>
</comment>
<keyword evidence="2" id="KW-1185">Reference proteome</keyword>
<evidence type="ECO:0000313" key="1">
    <source>
        <dbReference type="EMBL" id="MET3790643.1"/>
    </source>
</evidence>
<name>A0ABV2MY72_9HYPH</name>
<dbReference type="Proteomes" id="UP001549076">
    <property type="component" value="Unassembled WGS sequence"/>
</dbReference>
<organism evidence="1 2">
    <name type="scientific">Aquamicrobium terrae</name>
    <dbReference type="NCBI Taxonomy" id="1324945"/>
    <lineage>
        <taxon>Bacteria</taxon>
        <taxon>Pseudomonadati</taxon>
        <taxon>Pseudomonadota</taxon>
        <taxon>Alphaproteobacteria</taxon>
        <taxon>Hyphomicrobiales</taxon>
        <taxon>Phyllobacteriaceae</taxon>
        <taxon>Aquamicrobium</taxon>
    </lineage>
</organism>
<accession>A0ABV2MY72</accession>